<sequence length="294" mass="32809">MGRPSRTHGHAVGRAMTQTSAASQFPSPGQQELPQQLYPAHQFNSMNTDNSYRSTQRALPGHAVSQLSFGSGLYPAEMDNSTPTPFNVQPSDDVQMYEDTQLPITDNWDTYINPNPDNFKESAPLYESQQDSQYSGLHRNSQVSSPQPPTASGNGSDLSDNGSPQEPFSPYPPKLESHSPVSPIEERWGGKIKKTRDMNIPKNQHRKHIEEKCNQRRKDAMDKLVLSLKQRGHEQKSAAQQFEVAAELLTSDATEIRRLREQLNKVEAENRALRKGAISQGQVHIPAISRSARV</sequence>
<name>A0A166AG66_9AGAM</name>
<feature type="region of interest" description="Disordered" evidence="2">
    <location>
        <begin position="105"/>
        <end position="191"/>
    </location>
</feature>
<proteinExistence type="predicted"/>
<evidence type="ECO:0000256" key="2">
    <source>
        <dbReference type="SAM" id="MobiDB-lite"/>
    </source>
</evidence>
<feature type="compositionally biased region" description="Low complexity" evidence="2">
    <location>
        <begin position="152"/>
        <end position="163"/>
    </location>
</feature>
<evidence type="ECO:0000313" key="3">
    <source>
        <dbReference type="EMBL" id="KZT35289.1"/>
    </source>
</evidence>
<evidence type="ECO:0000313" key="4">
    <source>
        <dbReference type="Proteomes" id="UP000076798"/>
    </source>
</evidence>
<feature type="compositionally biased region" description="Polar residues" evidence="2">
    <location>
        <begin position="127"/>
        <end position="145"/>
    </location>
</feature>
<gene>
    <name evidence="3" type="ORF">SISSUDRAFT_186344</name>
</gene>
<organism evidence="3 4">
    <name type="scientific">Sistotremastrum suecicum HHB10207 ss-3</name>
    <dbReference type="NCBI Taxonomy" id="1314776"/>
    <lineage>
        <taxon>Eukaryota</taxon>
        <taxon>Fungi</taxon>
        <taxon>Dikarya</taxon>
        <taxon>Basidiomycota</taxon>
        <taxon>Agaricomycotina</taxon>
        <taxon>Agaricomycetes</taxon>
        <taxon>Sistotremastrales</taxon>
        <taxon>Sistotremastraceae</taxon>
        <taxon>Sistotremastrum</taxon>
    </lineage>
</organism>
<dbReference type="AlphaFoldDB" id="A0A166AG66"/>
<feature type="compositionally biased region" description="Polar residues" evidence="2">
    <location>
        <begin position="16"/>
        <end position="34"/>
    </location>
</feature>
<feature type="region of interest" description="Disordered" evidence="2">
    <location>
        <begin position="1"/>
        <end position="36"/>
    </location>
</feature>
<protein>
    <submittedName>
        <fullName evidence="3">Uncharacterized protein</fullName>
    </submittedName>
</protein>
<evidence type="ECO:0000256" key="1">
    <source>
        <dbReference type="SAM" id="Coils"/>
    </source>
</evidence>
<reference evidence="3 4" key="1">
    <citation type="journal article" date="2016" name="Mol. Biol. Evol.">
        <title>Comparative Genomics of Early-Diverging Mushroom-Forming Fungi Provides Insights into the Origins of Lignocellulose Decay Capabilities.</title>
        <authorList>
            <person name="Nagy L.G."/>
            <person name="Riley R."/>
            <person name="Tritt A."/>
            <person name="Adam C."/>
            <person name="Daum C."/>
            <person name="Floudas D."/>
            <person name="Sun H."/>
            <person name="Yadav J.S."/>
            <person name="Pangilinan J."/>
            <person name="Larsson K.H."/>
            <person name="Matsuura K."/>
            <person name="Barry K."/>
            <person name="Labutti K."/>
            <person name="Kuo R."/>
            <person name="Ohm R.A."/>
            <person name="Bhattacharya S.S."/>
            <person name="Shirouzu T."/>
            <person name="Yoshinaga Y."/>
            <person name="Martin F.M."/>
            <person name="Grigoriev I.V."/>
            <person name="Hibbett D.S."/>
        </authorList>
    </citation>
    <scope>NUCLEOTIDE SEQUENCE [LARGE SCALE GENOMIC DNA]</scope>
    <source>
        <strain evidence="3 4">HHB10207 ss-3</strain>
    </source>
</reference>
<feature type="coiled-coil region" evidence="1">
    <location>
        <begin position="249"/>
        <end position="276"/>
    </location>
</feature>
<feature type="compositionally biased region" description="Basic residues" evidence="2">
    <location>
        <begin position="1"/>
        <end position="11"/>
    </location>
</feature>
<keyword evidence="1" id="KW-0175">Coiled coil</keyword>
<dbReference type="Proteomes" id="UP000076798">
    <property type="component" value="Unassembled WGS sequence"/>
</dbReference>
<dbReference type="EMBL" id="KV428145">
    <property type="protein sequence ID" value="KZT35289.1"/>
    <property type="molecule type" value="Genomic_DNA"/>
</dbReference>
<accession>A0A166AG66</accession>
<feature type="compositionally biased region" description="Polar residues" evidence="2">
    <location>
        <begin position="105"/>
        <end position="116"/>
    </location>
</feature>
<keyword evidence="4" id="KW-1185">Reference proteome</keyword>